<dbReference type="STRING" id="4113.M1C8C5"/>
<reference evidence="2" key="1">
    <citation type="journal article" date="2011" name="Nature">
        <title>Genome sequence and analysis of the tuber crop potato.</title>
        <authorList>
            <consortium name="The Potato Genome Sequencing Consortium"/>
        </authorList>
    </citation>
    <scope>NUCLEOTIDE SEQUENCE [LARGE SCALE GENOMIC DNA]</scope>
    <source>
        <strain evidence="2">cv. DM1-3 516 R44</strain>
    </source>
</reference>
<dbReference type="SMR" id="M1C8C5"/>
<sequence>MVLLLLHSNKMDQARELVGALPGMFPGSLMPVLLQAGVHVRENKAAKAEEILGQYADKFPDRSKVILLARAQVTAAAGHPQIAADSLAKIPDIQHKPATVSTIVSLMERAGDIDGADAVFDSTIKWWSNAMTEDNKLNTIMQEAAAFKLRHGRKEEAARLYGQLVKSHGSKVQMLVPLKHTEGRLRIRRRKRGRESQNIQRALTQLIQDLHPIQRGGFPRGRGLVTDQRERIREQLKLEVLKVQWLKRQRAIAIRSQTNQLIQKEPLRMQCNRRLHPNLNFEICCKQIDTPSGTKSVIHLFSHKSNMPQNLKGGRMHTSSSVFEFIKSTLRQAMKQGTFVDIEILWDSTRRVQFQFGFYKRCSIPVKVLGGYPP</sequence>
<dbReference type="FunFam" id="1.25.40.10:FF:000648">
    <property type="entry name" value="Signal recognition particle subunit SRP72"/>
    <property type="match status" value="1"/>
</dbReference>
<gene>
    <name evidence="1" type="primary">LOC102594494</name>
</gene>
<accession>M1C8C5</accession>
<dbReference type="InterPro" id="IPR026270">
    <property type="entry name" value="SRP72"/>
</dbReference>
<reference evidence="1" key="2">
    <citation type="submission" date="2015-06" db="UniProtKB">
        <authorList>
            <consortium name="EnsemblPlants"/>
        </authorList>
    </citation>
    <scope>IDENTIFICATION</scope>
    <source>
        <strain evidence="1">DM1-3 516 R44</strain>
    </source>
</reference>
<dbReference type="Gramene" id="PGSC0003DMT400062000">
    <property type="protein sequence ID" value="PGSC0003DMT400062000"/>
    <property type="gene ID" value="PGSC0003DMG400024128"/>
</dbReference>
<dbReference type="InterPro" id="IPR011990">
    <property type="entry name" value="TPR-like_helical_dom_sf"/>
</dbReference>
<dbReference type="HOGENOM" id="CLU_740572_0_0_1"/>
<dbReference type="GO" id="GO:0005786">
    <property type="term" value="C:signal recognition particle, endoplasmic reticulum targeting"/>
    <property type="evidence" value="ECO:0000318"/>
    <property type="project" value="GO_Central"/>
</dbReference>
<dbReference type="EnsemblPlants" id="PGSC0003DMT400062000">
    <property type="protein sequence ID" value="PGSC0003DMT400062000"/>
    <property type="gene ID" value="PGSC0003DMG400024128"/>
</dbReference>
<evidence type="ECO:0000313" key="1">
    <source>
        <dbReference type="EnsemblPlants" id="PGSC0003DMT400062000"/>
    </source>
</evidence>
<dbReference type="AlphaFoldDB" id="M1C8C5"/>
<name>M1C8C5_SOLTU</name>
<dbReference type="GeneID" id="102594494"/>
<dbReference type="InParanoid" id="M1C8C5"/>
<organism evidence="1 2">
    <name type="scientific">Solanum tuberosum</name>
    <name type="common">Potato</name>
    <dbReference type="NCBI Taxonomy" id="4113"/>
    <lineage>
        <taxon>Eukaryota</taxon>
        <taxon>Viridiplantae</taxon>
        <taxon>Streptophyta</taxon>
        <taxon>Embryophyta</taxon>
        <taxon>Tracheophyta</taxon>
        <taxon>Spermatophyta</taxon>
        <taxon>Magnoliopsida</taxon>
        <taxon>eudicotyledons</taxon>
        <taxon>Gunneridae</taxon>
        <taxon>Pentapetalae</taxon>
        <taxon>asterids</taxon>
        <taxon>lamiids</taxon>
        <taxon>Solanales</taxon>
        <taxon>Solanaceae</taxon>
        <taxon>Solanoideae</taxon>
        <taxon>Solaneae</taxon>
        <taxon>Solanum</taxon>
    </lineage>
</organism>
<keyword evidence="2" id="KW-1185">Reference proteome</keyword>
<dbReference type="Gene3D" id="1.25.40.10">
    <property type="entry name" value="Tetratricopeptide repeat domain"/>
    <property type="match status" value="1"/>
</dbReference>
<dbReference type="GO" id="GO:0008312">
    <property type="term" value="F:7S RNA binding"/>
    <property type="evidence" value="ECO:0000318"/>
    <property type="project" value="GO_Central"/>
</dbReference>
<dbReference type="PaxDb" id="4113-PGSC0003DMT400062000"/>
<proteinExistence type="predicted"/>
<protein>
    <submittedName>
        <fullName evidence="1">Signal recognition particle subunit srp72</fullName>
    </submittedName>
</protein>
<evidence type="ECO:0000313" key="2">
    <source>
        <dbReference type="Proteomes" id="UP000011115"/>
    </source>
</evidence>
<dbReference type="PANTHER" id="PTHR14094">
    <property type="entry name" value="SIGNAL RECOGNITION PARTICLE 72"/>
    <property type="match status" value="1"/>
</dbReference>
<dbReference type="GO" id="GO:0006614">
    <property type="term" value="P:SRP-dependent cotranslational protein targeting to membrane"/>
    <property type="evidence" value="ECO:0000318"/>
    <property type="project" value="GO_Central"/>
</dbReference>
<dbReference type="PANTHER" id="PTHR14094:SF9">
    <property type="entry name" value="SIGNAL RECOGNITION PARTICLE SUBUNIT SRP72"/>
    <property type="match status" value="1"/>
</dbReference>
<dbReference type="eggNOG" id="KOG2376">
    <property type="taxonomic scope" value="Eukaryota"/>
</dbReference>
<dbReference type="Proteomes" id="UP000011115">
    <property type="component" value="Unassembled WGS sequence"/>
</dbReference>
<dbReference type="OrthoDB" id="5421607at2759"/>
<dbReference type="RefSeq" id="XP_015169992.1">
    <property type="nucleotide sequence ID" value="XM_015314506.1"/>
</dbReference>
<dbReference type="KEGG" id="sot:102594494"/>